<dbReference type="GeneID" id="92512027"/>
<evidence type="ECO:0000313" key="6">
    <source>
        <dbReference type="EMBL" id="KAG5470671.1"/>
    </source>
</evidence>
<accession>A0A836G9H4</accession>
<sequence>MFTSLVHRLAARHNEGGTSHFEDIGEWVSRLFLIACDLSVAFCSGDLQQHLEDMMTRQWAALLQGGSCLSSARLSSAPGEEEGMSDESVSPEYAAALITASGALFGYAHTHRSDFDAGSGGREWIDHVGERWQASVVQLLSARPPFCLEARMAACYTAAQLCLLPMHCCEQVLRAACEALETGREDGLSVYTATELFGHISSLMVACTPFQLRGATLEERTTTGGSVMKSSSVHKDVASREEGPIGKRASLSTQRPAVNGAGAHAPALHASACNLEAPLSSCIAIPSCYPFPSAERLAELKVDILQCCLFSLGATVAGAGTAKDTHAPATPGNQGRRHRRTLPVASICQRVIIPLLLVGGSKGLEQHAPVVQNLLRTLANHPGALSPALTISPASPQPALGATAEDAELLLHADNCDEIVLLIAALFDFLFRQLSLDPRTDFRFSKFLWAVLSSALRRSLTALEIDAGHRANMQLRVVYLLKRIVHVTQQQQQQREQWKQQQAGASLGAPSTVLPSIIEFHPLFHWCTTTSSSDCATGGGEGSAAASSGESLSAVAWENFFLVLESLNEYGWHIIEPVMARLDTLVAQLDSHRESAAASTSGRSDAALHPWWIEVLLLKFLLHPNLGVRKVGLRRLWALPPRVLRSFSSSFLFQYAFQSASDPRLCADIDRVPITASFLDTKAFEGTEVKAVPAVEPLAQEVEGFYASVFSHRWSSSDNDAVTGRIDALQRMLDTAITKPPRFTVCVLARALLAIARVFLNDGIDAEPVLLARGVVERLHLFMHDAVQNTPFWLDVRVTVIFFAALTTFAAATESPRRCRLNSPFWRLYCLCGPLGESGGHSIASMDACGRYGLVGASVEERFLQQWLVQFSAQQQQSQARRKRWAEGAPSLVESLLDVDGLLCRVEALLRAPSEGGTREVVGIAAAKETFFLFGALTRTGCGRHSELVRAIGGRIATTIASLQARAYCTASHVVTTAACLVEFYHSVGGAVCAQLWPVSTTLQSMASAIHRHIMAALQAGLRSVHDATETRRREHADRVLFDGEAYDQSDSAWALMNTENFDVLAAAVSCLNSIACDSVTRASAAAAAAAAEVLHAPQHVQELMRLLQECAVSYEAASATGANTTRGEEARRKRLAALLVINRNAARLLQSELCGYLSVKHEEITTPQLQPNGGLEAAVQGRLLLTTALPTCREAPRFSAAASSRCPIAMLLPREVLEEYINQLMAFPAQLAPSSAVPTALSNLPWPMLLSQRGRYVCNALYVLLLCWTASEHAPTSAGASASMRTSGLVARVQDYALGQLSECWTTNLASVYDVLLWVASSNEPEVVDYVAIADGMWEHMREVGARQYTRLAALAFTVLHYVMPHHPNYVKEILLRVLEGEGKDAQAADRDVYFAAMTASLQILHDPAHNWPVLFEVVLYAAVLFNTNRDEEENESTVAVTEPLLHTWPDALRLCYPPTACMSAVGRAMAVATLLWCCHEDVAGRAVPLSMELLRMNTCHPVVTHEPCMPNSRTHRTRMRLWQLLCALLPCLADEKRVPLAQVEEAFRLLVFHCLTVNNMGSVRRLMELYAIRLVEQRPSLYTIVSEALGSYSLRPQVCGSYILIACHLLLRQEEVGGAHESATESAGDEALASGIFVSLFPRILQQSTSNQHLLRIISHIGLFLLCQRRLAQGRPLSPAVAALYDYVQHAPEHVKLRAKHQHMLFFDTEEASSPRSLFCVQRKEANTVLAEVLPAAAFERIRFVETEICCMIGALYPMELLRVHDWCASLRVQDLVSVMESFRGIPHTSTPSDYYVDYTQEATELLTRDSMLEATAATAAARSAGVTAGKEGGNVDAAAADVQKKVSSWWTSEVYNELHPRALRTQKQPIVVVSSLLENPVNIAGLCRCGEIFAVESIVVPEKKVFEHPHFVAAARSAELWIPWEEVMPRDLPCYLEGLRRRGYTIIGIEQTAASVPMEHFSFPKRCAVVLGAEGQGVPAPLIPLLDVCVEIPQYGLIRSLNVHVTGAITMYEYTRQHLMTKPRTCA</sequence>
<dbReference type="InterPro" id="IPR001537">
    <property type="entry name" value="SpoU_MeTrfase"/>
</dbReference>
<dbReference type="SUPFAM" id="SSF75217">
    <property type="entry name" value="alpha/beta knot"/>
    <property type="match status" value="1"/>
</dbReference>
<dbReference type="OrthoDB" id="241340at2759"/>
<feature type="compositionally biased region" description="Basic and acidic residues" evidence="3">
    <location>
        <begin position="233"/>
        <end position="244"/>
    </location>
</feature>
<organism evidence="6 7">
    <name type="scientific">Leishmania martiniquensis</name>
    <dbReference type="NCBI Taxonomy" id="1580590"/>
    <lineage>
        <taxon>Eukaryota</taxon>
        <taxon>Discoba</taxon>
        <taxon>Euglenozoa</taxon>
        <taxon>Kinetoplastea</taxon>
        <taxon>Metakinetoplastina</taxon>
        <taxon>Trypanosomatida</taxon>
        <taxon>Trypanosomatidae</taxon>
        <taxon>Leishmaniinae</taxon>
        <taxon>Leishmania</taxon>
    </lineage>
</organism>
<feature type="compositionally biased region" description="Polar residues" evidence="3">
    <location>
        <begin position="222"/>
        <end position="231"/>
    </location>
</feature>
<dbReference type="Pfam" id="PF00588">
    <property type="entry name" value="SpoU_methylase"/>
    <property type="match status" value="1"/>
</dbReference>
<evidence type="ECO:0000259" key="5">
    <source>
        <dbReference type="Pfam" id="PF25050"/>
    </source>
</evidence>
<evidence type="ECO:0000256" key="2">
    <source>
        <dbReference type="ARBA" id="ARBA00022679"/>
    </source>
</evidence>
<keyword evidence="1" id="KW-0489">Methyltransferase</keyword>
<dbReference type="CDD" id="cd18091">
    <property type="entry name" value="SpoU-like_TRM3-like"/>
    <property type="match status" value="1"/>
</dbReference>
<dbReference type="RefSeq" id="XP_067176064.1">
    <property type="nucleotide sequence ID" value="XM_067319515.1"/>
</dbReference>
<dbReference type="InterPro" id="IPR045330">
    <property type="entry name" value="TRM3/TARBP1"/>
</dbReference>
<evidence type="ECO:0000256" key="3">
    <source>
        <dbReference type="SAM" id="MobiDB-lite"/>
    </source>
</evidence>
<feature type="region of interest" description="Disordered" evidence="3">
    <location>
        <begin position="221"/>
        <end position="244"/>
    </location>
</feature>
<evidence type="ECO:0008006" key="8">
    <source>
        <dbReference type="Google" id="ProtNLM"/>
    </source>
</evidence>
<comment type="caution">
    <text evidence="6">The sequence shown here is derived from an EMBL/GenBank/DDBJ whole genome shotgun (WGS) entry which is preliminary data.</text>
</comment>
<feature type="domain" description="TARBP1" evidence="5">
    <location>
        <begin position="414"/>
        <end position="662"/>
    </location>
</feature>
<dbReference type="EMBL" id="JAFEUZ010000032">
    <property type="protein sequence ID" value="KAG5470671.1"/>
    <property type="molecule type" value="Genomic_DNA"/>
</dbReference>
<name>A0A836G9H4_9TRYP</name>
<keyword evidence="2" id="KW-0808">Transferase</keyword>
<dbReference type="Pfam" id="PF25050">
    <property type="entry name" value="TARBP1"/>
    <property type="match status" value="1"/>
</dbReference>
<dbReference type="InterPro" id="IPR029028">
    <property type="entry name" value="Alpha/beta_knot_MTases"/>
</dbReference>
<dbReference type="GO" id="GO:0030488">
    <property type="term" value="P:tRNA methylation"/>
    <property type="evidence" value="ECO:0007669"/>
    <property type="project" value="InterPro"/>
</dbReference>
<dbReference type="PANTHER" id="PTHR12029:SF11">
    <property type="entry name" value="METHYLTRANSFERASE TARBP1-RELATED"/>
    <property type="match status" value="1"/>
</dbReference>
<dbReference type="InterPro" id="IPR056921">
    <property type="entry name" value="TARBP1_dom"/>
</dbReference>
<dbReference type="PANTHER" id="PTHR12029">
    <property type="entry name" value="RNA METHYLTRANSFERASE"/>
    <property type="match status" value="1"/>
</dbReference>
<proteinExistence type="predicted"/>
<dbReference type="KEGG" id="lmat:92512027"/>
<dbReference type="GO" id="GO:0003723">
    <property type="term" value="F:RNA binding"/>
    <property type="evidence" value="ECO:0007669"/>
    <property type="project" value="InterPro"/>
</dbReference>
<dbReference type="Gene3D" id="3.40.1280.10">
    <property type="match status" value="1"/>
</dbReference>
<evidence type="ECO:0000259" key="4">
    <source>
        <dbReference type="Pfam" id="PF00588"/>
    </source>
</evidence>
<dbReference type="InterPro" id="IPR029026">
    <property type="entry name" value="tRNA_m1G_MTases_N"/>
</dbReference>
<evidence type="ECO:0000313" key="7">
    <source>
        <dbReference type="Proteomes" id="UP000673552"/>
    </source>
</evidence>
<dbReference type="InterPro" id="IPR044748">
    <property type="entry name" value="Trm3/TARBP1_C"/>
</dbReference>
<feature type="domain" description="tRNA/rRNA methyltransferase SpoU type" evidence="4">
    <location>
        <begin position="1873"/>
        <end position="2015"/>
    </location>
</feature>
<dbReference type="Proteomes" id="UP000673552">
    <property type="component" value="Chromosome 32"/>
</dbReference>
<dbReference type="FunFam" id="3.40.1280.10:FF:000044">
    <property type="entry name" value="Variant surface glycoprotein (VSG), putative"/>
    <property type="match status" value="1"/>
</dbReference>
<protein>
    <recommendedName>
        <fullName evidence="8">tRNA/rRNA methyltransferase SpoU type domain-containing protein</fullName>
    </recommendedName>
</protein>
<keyword evidence="7" id="KW-1185">Reference proteome</keyword>
<dbReference type="GO" id="GO:0016423">
    <property type="term" value="F:tRNA (guanine) methyltransferase activity"/>
    <property type="evidence" value="ECO:0007669"/>
    <property type="project" value="InterPro"/>
</dbReference>
<evidence type="ECO:0000256" key="1">
    <source>
        <dbReference type="ARBA" id="ARBA00022603"/>
    </source>
</evidence>
<reference evidence="6 7" key="1">
    <citation type="submission" date="2021-03" db="EMBL/GenBank/DDBJ databases">
        <title>Leishmania (Mundinia) martiniquensis Genome sequencing and assembly.</title>
        <authorList>
            <person name="Almutairi H."/>
            <person name="Gatherer D."/>
        </authorList>
    </citation>
    <scope>NUCLEOTIDE SEQUENCE [LARGE SCALE GENOMIC DNA]</scope>
    <source>
        <strain evidence="6">LSCM1</strain>
    </source>
</reference>
<gene>
    <name evidence="6" type="ORF">LSCM1_01917</name>
</gene>